<evidence type="ECO:0000259" key="1">
    <source>
        <dbReference type="Pfam" id="PF12697"/>
    </source>
</evidence>
<dbReference type="GO" id="GO:0070205">
    <property type="term" value="F:2-succinyl-6-hydroxy-2,4-cyclohexadiene-1-carboxylate synthase activity"/>
    <property type="evidence" value="ECO:0007669"/>
    <property type="project" value="UniProtKB-EC"/>
</dbReference>
<dbReference type="Proteomes" id="UP000237968">
    <property type="component" value="Unassembled WGS sequence"/>
</dbReference>
<dbReference type="InterPro" id="IPR000073">
    <property type="entry name" value="AB_hydrolase_1"/>
</dbReference>
<evidence type="ECO:0000313" key="3">
    <source>
        <dbReference type="Proteomes" id="UP000237968"/>
    </source>
</evidence>
<keyword evidence="2" id="KW-0456">Lyase</keyword>
<gene>
    <name evidence="2" type="primary">menH_1</name>
    <name evidence="2" type="ORF">ENSA5_04910</name>
</gene>
<accession>A0A2S9YI84</accession>
<dbReference type="EC" id="4.2.99.20" evidence="2"/>
<dbReference type="InterPro" id="IPR050471">
    <property type="entry name" value="AB_hydrolase"/>
</dbReference>
<reference evidence="2 3" key="1">
    <citation type="submission" date="2018-03" db="EMBL/GenBank/DDBJ databases">
        <title>Draft Genome Sequences of the Obligatory Marine Myxobacteria Enhygromyxa salina SWB005.</title>
        <authorList>
            <person name="Poehlein A."/>
            <person name="Moghaddam J.A."/>
            <person name="Harms H."/>
            <person name="Alanjari M."/>
            <person name="Koenig G.M."/>
            <person name="Daniel R."/>
            <person name="Schaeberle T.F."/>
        </authorList>
    </citation>
    <scope>NUCLEOTIDE SEQUENCE [LARGE SCALE GENOMIC DNA]</scope>
    <source>
        <strain evidence="2 3">SWB005</strain>
    </source>
</reference>
<dbReference type="OrthoDB" id="9799612at2"/>
<dbReference type="PRINTS" id="PR00111">
    <property type="entry name" value="ABHYDROLASE"/>
</dbReference>
<feature type="domain" description="AB hydrolase-1" evidence="1">
    <location>
        <begin position="46"/>
        <end position="277"/>
    </location>
</feature>
<protein>
    <submittedName>
        <fullName evidence="2">2-succinyl-6-hydroxy-2, 4-cyclohexadiene-1-carboxylate synthase</fullName>
        <ecNumber evidence="2">4.2.99.20</ecNumber>
    </submittedName>
</protein>
<dbReference type="Gene3D" id="3.40.50.1820">
    <property type="entry name" value="alpha/beta hydrolase"/>
    <property type="match status" value="1"/>
</dbReference>
<dbReference type="AlphaFoldDB" id="A0A2S9YI84"/>
<organism evidence="2 3">
    <name type="scientific">Enhygromyxa salina</name>
    <dbReference type="NCBI Taxonomy" id="215803"/>
    <lineage>
        <taxon>Bacteria</taxon>
        <taxon>Pseudomonadati</taxon>
        <taxon>Myxococcota</taxon>
        <taxon>Polyangia</taxon>
        <taxon>Nannocystales</taxon>
        <taxon>Nannocystaceae</taxon>
        <taxon>Enhygromyxa</taxon>
    </lineage>
</organism>
<dbReference type="InterPro" id="IPR029058">
    <property type="entry name" value="AB_hydrolase_fold"/>
</dbReference>
<sequence length="294" mass="32542">MPGGPANTLRWGVRTARSTVELAHGDTAYTIHGQLGAPRSLLVFGGFHFPRNCDRFFAELGGRLGADFCVLTYDYYGRGDSADPGQRYDEALYLDQATQLLAKLELSGPLDLLGYSFGGNVVARFAAAQPERARSLTISGPFGAWAPFLAPARLLPRIGLGWLLDRLYWRMLRGELARGFDDPTTHAAVIEHMLAVELEIRGRDPGKLRRAILGTFRHFPTDTRAKIESLAGRELPILLVSGVRDSVCPIEHIRAMHASLSGSRLVELDANHNDPWLVEPMREQLLTALVEFLR</sequence>
<dbReference type="SUPFAM" id="SSF53474">
    <property type="entry name" value="alpha/beta-Hydrolases"/>
    <property type="match status" value="1"/>
</dbReference>
<dbReference type="Pfam" id="PF12697">
    <property type="entry name" value="Abhydrolase_6"/>
    <property type="match status" value="1"/>
</dbReference>
<proteinExistence type="predicted"/>
<dbReference type="EMBL" id="PVNK01000025">
    <property type="protein sequence ID" value="PRQ04726.1"/>
    <property type="molecule type" value="Genomic_DNA"/>
</dbReference>
<dbReference type="PANTHER" id="PTHR43433">
    <property type="entry name" value="HYDROLASE, ALPHA/BETA FOLD FAMILY PROTEIN"/>
    <property type="match status" value="1"/>
</dbReference>
<keyword evidence="3" id="KW-1185">Reference proteome</keyword>
<evidence type="ECO:0000313" key="2">
    <source>
        <dbReference type="EMBL" id="PRQ04726.1"/>
    </source>
</evidence>
<comment type="caution">
    <text evidence="2">The sequence shown here is derived from an EMBL/GenBank/DDBJ whole genome shotgun (WGS) entry which is preliminary data.</text>
</comment>
<name>A0A2S9YI84_9BACT</name>
<dbReference type="PANTHER" id="PTHR43433:SF5">
    <property type="entry name" value="AB HYDROLASE-1 DOMAIN-CONTAINING PROTEIN"/>
    <property type="match status" value="1"/>
</dbReference>